<feature type="compositionally biased region" description="Low complexity" evidence="1">
    <location>
        <begin position="236"/>
        <end position="246"/>
    </location>
</feature>
<dbReference type="PROSITE" id="PS50969">
    <property type="entry name" value="FCP1"/>
    <property type="match status" value="1"/>
</dbReference>
<dbReference type="CDD" id="cd07521">
    <property type="entry name" value="HAD_FCP1-like"/>
    <property type="match status" value="1"/>
</dbReference>
<dbReference type="InterPro" id="IPR050365">
    <property type="entry name" value="TIM50"/>
</dbReference>
<dbReference type="Proteomes" id="UP001497453">
    <property type="component" value="Chromosome 4"/>
</dbReference>
<feature type="region of interest" description="Disordered" evidence="1">
    <location>
        <begin position="208"/>
        <end position="354"/>
    </location>
</feature>
<sequence length="560" mass="60349">MASPESPQLPVSQSSKGKELEGESASAQPAEGLSALDNTSRVPVSPAQDTHTSTAASDVPNGQATTSGTVPEPSKPEHVPSPPEQSTSATGDVAPPPTPSAPLTSSSPAKDKPDEPDRTNDAEKDKASLNTTLTGTQTHTHTQTRRKEGNTVSDGAHTASSSHEEKKRPKSRSKTKKKAKKPSVFSRLFHVFVPCIATSGRFHDADIELNKAAQPTSEPAPLTATQEEPSAKAAEEPAPTKQPTEPNGNEHLEAKPEPALPENEKLPTPLQSIEIPEAGESDIVVPPTPTRSLLPKEETEGVTSGAVVPPGSTGTPEETHHEPPTHTQDSENESDGSTSFTEDEDLDESSPMDEIEDDEERLIMQGGAGIPVGPDGMPKPLLPPVSPKHVGRKCLVLDLDETLVHSSFKSIQQADYVVPVEIEYHWHNVYVIKRPGVDSFLKKMGEIYEVVVFTASLSKYADPVLDKLDIHRVVSHRLFRESCYNHRGNYVKDLSQLGRPIQDTIIIDNSPASYIFHPNNAVPVSSWFTDPHDQELSDLCPFLTDLATVEDVRGVLDGGL</sequence>
<protein>
    <recommendedName>
        <fullName evidence="2">FCP1 homology domain-containing protein</fullName>
    </recommendedName>
</protein>
<accession>A0ABP1DFH7</accession>
<feature type="compositionally biased region" description="Basic and acidic residues" evidence="1">
    <location>
        <begin position="109"/>
        <end position="127"/>
    </location>
</feature>
<feature type="compositionally biased region" description="Polar residues" evidence="1">
    <location>
        <begin position="36"/>
        <end position="69"/>
    </location>
</feature>
<keyword evidence="4" id="KW-1185">Reference proteome</keyword>
<dbReference type="InterPro" id="IPR011948">
    <property type="entry name" value="Dullard_phosphatase"/>
</dbReference>
<evidence type="ECO:0000256" key="1">
    <source>
        <dbReference type="SAM" id="MobiDB-lite"/>
    </source>
</evidence>
<dbReference type="EMBL" id="OZ037947">
    <property type="protein sequence ID" value="CAL1706595.1"/>
    <property type="molecule type" value="Genomic_DNA"/>
</dbReference>
<organism evidence="3 4">
    <name type="scientific">Somion occarium</name>
    <dbReference type="NCBI Taxonomy" id="3059160"/>
    <lineage>
        <taxon>Eukaryota</taxon>
        <taxon>Fungi</taxon>
        <taxon>Dikarya</taxon>
        <taxon>Basidiomycota</taxon>
        <taxon>Agaricomycotina</taxon>
        <taxon>Agaricomycetes</taxon>
        <taxon>Polyporales</taxon>
        <taxon>Cerrenaceae</taxon>
        <taxon>Somion</taxon>
    </lineage>
</organism>
<evidence type="ECO:0000259" key="2">
    <source>
        <dbReference type="PROSITE" id="PS50969"/>
    </source>
</evidence>
<name>A0ABP1DFH7_9APHY</name>
<dbReference type="InterPro" id="IPR036412">
    <property type="entry name" value="HAD-like_sf"/>
</dbReference>
<dbReference type="InterPro" id="IPR004274">
    <property type="entry name" value="FCP1_dom"/>
</dbReference>
<gene>
    <name evidence="3" type="ORF">GFSPODELE1_LOCUS5949</name>
</gene>
<feature type="region of interest" description="Disordered" evidence="1">
    <location>
        <begin position="1"/>
        <end position="183"/>
    </location>
</feature>
<proteinExistence type="predicted"/>
<dbReference type="InterPro" id="IPR023214">
    <property type="entry name" value="HAD_sf"/>
</dbReference>
<feature type="domain" description="FCP1 homology" evidence="2">
    <location>
        <begin position="388"/>
        <end position="546"/>
    </location>
</feature>
<reference evidence="4" key="1">
    <citation type="submission" date="2024-04" db="EMBL/GenBank/DDBJ databases">
        <authorList>
            <person name="Shaw F."/>
            <person name="Minotto A."/>
        </authorList>
    </citation>
    <scope>NUCLEOTIDE SEQUENCE [LARGE SCALE GENOMIC DNA]</scope>
</reference>
<dbReference type="NCBIfam" id="TIGR02251">
    <property type="entry name" value="HIF-SF_euk"/>
    <property type="match status" value="1"/>
</dbReference>
<dbReference type="SMART" id="SM00577">
    <property type="entry name" value="CPDc"/>
    <property type="match status" value="1"/>
</dbReference>
<dbReference type="Pfam" id="PF03031">
    <property type="entry name" value="NIF"/>
    <property type="match status" value="1"/>
</dbReference>
<dbReference type="SUPFAM" id="SSF56784">
    <property type="entry name" value="HAD-like"/>
    <property type="match status" value="1"/>
</dbReference>
<feature type="compositionally biased region" description="Acidic residues" evidence="1">
    <location>
        <begin position="341"/>
        <end position="354"/>
    </location>
</feature>
<dbReference type="PANTHER" id="PTHR12210">
    <property type="entry name" value="DULLARD PROTEIN PHOSPHATASE"/>
    <property type="match status" value="1"/>
</dbReference>
<evidence type="ECO:0000313" key="4">
    <source>
        <dbReference type="Proteomes" id="UP001497453"/>
    </source>
</evidence>
<dbReference type="Gene3D" id="3.40.50.1000">
    <property type="entry name" value="HAD superfamily/HAD-like"/>
    <property type="match status" value="1"/>
</dbReference>
<feature type="compositionally biased region" description="Polar residues" evidence="1">
    <location>
        <begin position="1"/>
        <end position="15"/>
    </location>
</feature>
<evidence type="ECO:0000313" key="3">
    <source>
        <dbReference type="EMBL" id="CAL1706595.1"/>
    </source>
</evidence>
<feature type="compositionally biased region" description="Low complexity" evidence="1">
    <location>
        <begin position="131"/>
        <end position="141"/>
    </location>
</feature>
<feature type="compositionally biased region" description="Basic residues" evidence="1">
    <location>
        <begin position="168"/>
        <end position="181"/>
    </location>
</feature>